<protein>
    <submittedName>
        <fullName evidence="2">Succinyl-CoA ligase subunit alpha</fullName>
    </submittedName>
</protein>
<dbReference type="InterPro" id="IPR036291">
    <property type="entry name" value="NAD(P)-bd_dom_sf"/>
</dbReference>
<proteinExistence type="predicted"/>
<dbReference type="Gene3D" id="3.40.50.720">
    <property type="entry name" value="NAD(P)-binding Rossmann-like Domain"/>
    <property type="match status" value="1"/>
</dbReference>
<dbReference type="Proteomes" id="UP000298860">
    <property type="component" value="Unassembled WGS sequence"/>
</dbReference>
<accession>A0A4D4J3G8</accession>
<dbReference type="GO" id="GO:0016874">
    <property type="term" value="F:ligase activity"/>
    <property type="evidence" value="ECO:0007669"/>
    <property type="project" value="UniProtKB-KW"/>
</dbReference>
<organism evidence="2 3">
    <name type="scientific">Gandjariella thermophila</name>
    <dbReference type="NCBI Taxonomy" id="1931992"/>
    <lineage>
        <taxon>Bacteria</taxon>
        <taxon>Bacillati</taxon>
        <taxon>Actinomycetota</taxon>
        <taxon>Actinomycetes</taxon>
        <taxon>Pseudonocardiales</taxon>
        <taxon>Pseudonocardiaceae</taxon>
        <taxon>Gandjariella</taxon>
    </lineage>
</organism>
<keyword evidence="2" id="KW-0436">Ligase</keyword>
<dbReference type="PANTHER" id="PTHR33303">
    <property type="entry name" value="CYTOPLASMIC PROTEIN-RELATED"/>
    <property type="match status" value="1"/>
</dbReference>
<dbReference type="EMBL" id="BJFL01000004">
    <property type="protein sequence ID" value="GDY29650.1"/>
    <property type="molecule type" value="Genomic_DNA"/>
</dbReference>
<dbReference type="RefSeq" id="WP_225978133.1">
    <property type="nucleotide sequence ID" value="NZ_BJFL01000004.1"/>
</dbReference>
<dbReference type="SMART" id="SM00881">
    <property type="entry name" value="CoA_binding"/>
    <property type="match status" value="1"/>
</dbReference>
<dbReference type="SUPFAM" id="SSF51735">
    <property type="entry name" value="NAD(P)-binding Rossmann-fold domains"/>
    <property type="match status" value="1"/>
</dbReference>
<keyword evidence="3" id="KW-1185">Reference proteome</keyword>
<evidence type="ECO:0000313" key="3">
    <source>
        <dbReference type="Proteomes" id="UP000298860"/>
    </source>
</evidence>
<dbReference type="InterPro" id="IPR003781">
    <property type="entry name" value="CoA-bd"/>
</dbReference>
<sequence length="143" mass="15089">MTGQQSMDATIDRILGETTTIAVVGLSTHPEKAAHSVPAAMQAAGFTVIPVHPTADRILGQVAYRSLGDIPAAVDLVDVFRPADEAPDIARQAVRIGARALWLQLGLRSDEARRIATEAGLDYVEDRCLAVEHGLRGGGGPAR</sequence>
<dbReference type="AlphaFoldDB" id="A0A4D4J3G8"/>
<name>A0A4D4J3G8_9PSEU</name>
<gene>
    <name evidence="2" type="ORF">GTS_12830</name>
</gene>
<dbReference type="Pfam" id="PF13380">
    <property type="entry name" value="CoA_binding_2"/>
    <property type="match status" value="1"/>
</dbReference>
<comment type="caution">
    <text evidence="2">The sequence shown here is derived from an EMBL/GenBank/DDBJ whole genome shotgun (WGS) entry which is preliminary data.</text>
</comment>
<dbReference type="PANTHER" id="PTHR33303:SF2">
    <property type="entry name" value="COA-BINDING DOMAIN-CONTAINING PROTEIN"/>
    <property type="match status" value="1"/>
</dbReference>
<reference evidence="3" key="1">
    <citation type="submission" date="2019-04" db="EMBL/GenBank/DDBJ databases">
        <title>Draft genome sequence of Pseudonocardiaceae bacterium SL3-2-4.</title>
        <authorList>
            <person name="Ningsih F."/>
            <person name="Yokota A."/>
            <person name="Sakai Y."/>
            <person name="Nanatani K."/>
            <person name="Yabe S."/>
            <person name="Oetari A."/>
            <person name="Sjamsuridzal W."/>
        </authorList>
    </citation>
    <scope>NUCLEOTIDE SEQUENCE [LARGE SCALE GENOMIC DNA]</scope>
    <source>
        <strain evidence="3">SL3-2-4</strain>
    </source>
</reference>
<feature type="domain" description="CoA-binding" evidence="1">
    <location>
        <begin position="14"/>
        <end position="107"/>
    </location>
</feature>
<evidence type="ECO:0000259" key="1">
    <source>
        <dbReference type="SMART" id="SM00881"/>
    </source>
</evidence>
<evidence type="ECO:0000313" key="2">
    <source>
        <dbReference type="EMBL" id="GDY29650.1"/>
    </source>
</evidence>